<reference evidence="9" key="1">
    <citation type="submission" date="2020-04" db="EMBL/GenBank/DDBJ databases">
        <authorList>
            <person name="Alioto T."/>
            <person name="Alioto T."/>
            <person name="Gomez Garrido J."/>
        </authorList>
    </citation>
    <scope>NUCLEOTIDE SEQUENCE</scope>
    <source>
        <strain evidence="9">A484AB</strain>
    </source>
</reference>
<proteinExistence type="predicted"/>
<gene>
    <name evidence="9" type="ORF">PACLA_8A077234</name>
</gene>
<dbReference type="OrthoDB" id="407616at2759"/>
<evidence type="ECO:0000313" key="10">
    <source>
        <dbReference type="Proteomes" id="UP001152795"/>
    </source>
</evidence>
<dbReference type="InterPro" id="IPR020067">
    <property type="entry name" value="Frizzled_dom"/>
</dbReference>
<keyword evidence="2" id="KW-0597">Phosphoprotein</keyword>
<dbReference type="SUPFAM" id="SSF82895">
    <property type="entry name" value="TSP-1 type 1 repeat"/>
    <property type="match status" value="3"/>
</dbReference>
<evidence type="ECO:0000256" key="8">
    <source>
        <dbReference type="PROSITE-ProRule" id="PRU00121"/>
    </source>
</evidence>
<evidence type="ECO:0000256" key="2">
    <source>
        <dbReference type="ARBA" id="ARBA00022553"/>
    </source>
</evidence>
<dbReference type="PROSITE" id="PS00021">
    <property type="entry name" value="KRINGLE_1"/>
    <property type="match status" value="1"/>
</dbReference>
<dbReference type="InterPro" id="IPR036790">
    <property type="entry name" value="Frizzled_dom_sf"/>
</dbReference>
<dbReference type="InterPro" id="IPR036383">
    <property type="entry name" value="TSP1_rpt_sf"/>
</dbReference>
<evidence type="ECO:0000256" key="7">
    <source>
        <dbReference type="ARBA" id="ARBA00023157"/>
    </source>
</evidence>
<dbReference type="FunFam" id="2.20.100.10:FF:000001">
    <property type="entry name" value="semaphorin-5A isoform X1"/>
    <property type="match status" value="2"/>
</dbReference>
<dbReference type="PROSITE" id="PS50070">
    <property type="entry name" value="KRINGLE_2"/>
    <property type="match status" value="1"/>
</dbReference>
<accession>A0A6S7LCK2</accession>
<keyword evidence="10" id="KW-1185">Reference proteome</keyword>
<dbReference type="PRINTS" id="PR00018">
    <property type="entry name" value="KRINGLE"/>
</dbReference>
<dbReference type="SUPFAM" id="SSF57440">
    <property type="entry name" value="Kringle-like"/>
    <property type="match status" value="1"/>
</dbReference>
<dbReference type="Pfam" id="PF00090">
    <property type="entry name" value="TSP_1"/>
    <property type="match status" value="3"/>
</dbReference>
<feature type="disulfide bond" evidence="8">
    <location>
        <begin position="147"/>
        <end position="186"/>
    </location>
</feature>
<dbReference type="InterPro" id="IPR000884">
    <property type="entry name" value="TSP1_rpt"/>
</dbReference>
<comment type="caution">
    <text evidence="8">Lacks conserved residue(s) required for the propagation of feature annotation.</text>
</comment>
<dbReference type="SMART" id="SM00209">
    <property type="entry name" value="TSP1"/>
    <property type="match status" value="3"/>
</dbReference>
<dbReference type="PANTHER" id="PTHR22906">
    <property type="entry name" value="PROPERDIN"/>
    <property type="match status" value="1"/>
</dbReference>
<keyword evidence="6" id="KW-0067">ATP-binding</keyword>
<dbReference type="Gene3D" id="1.10.2000.10">
    <property type="entry name" value="Frizzled cysteine-rich domain"/>
    <property type="match status" value="1"/>
</dbReference>
<dbReference type="InterPro" id="IPR013806">
    <property type="entry name" value="Kringle-like"/>
</dbReference>
<dbReference type="PANTHER" id="PTHR22906:SF21">
    <property type="entry name" value="SEMA DOMAIN-CONTAINING PROTEIN"/>
    <property type="match status" value="1"/>
</dbReference>
<dbReference type="InterPro" id="IPR018056">
    <property type="entry name" value="Kringle_CS"/>
</dbReference>
<dbReference type="Gene3D" id="2.40.20.10">
    <property type="entry name" value="Plasminogen Kringle 4"/>
    <property type="match status" value="1"/>
</dbReference>
<dbReference type="EMBL" id="CACRXK020016726">
    <property type="protein sequence ID" value="CAB4030229.1"/>
    <property type="molecule type" value="Genomic_DNA"/>
</dbReference>
<keyword evidence="4" id="KW-0677">Repeat</keyword>
<feature type="disulfide bond" evidence="8">
    <location>
        <begin position="126"/>
        <end position="203"/>
    </location>
</feature>
<comment type="subcellular location">
    <subcellularLocation>
        <location evidence="1">Membrane</location>
        <topology evidence="1">Single-pass type I membrane protein</topology>
    </subcellularLocation>
</comment>
<dbReference type="SMART" id="SM00130">
    <property type="entry name" value="KR"/>
    <property type="match status" value="1"/>
</dbReference>
<dbReference type="GO" id="GO:0016020">
    <property type="term" value="C:membrane"/>
    <property type="evidence" value="ECO:0007669"/>
    <property type="project" value="UniProtKB-SubCell"/>
</dbReference>
<dbReference type="AlphaFoldDB" id="A0A6S7LCK2"/>
<keyword evidence="5" id="KW-0547">Nucleotide-binding</keyword>
<dbReference type="InterPro" id="IPR000001">
    <property type="entry name" value="Kringle"/>
</dbReference>
<name>A0A6S7LCK2_PARCT</name>
<dbReference type="InterPro" id="IPR052065">
    <property type="entry name" value="Compl_asym_regulator"/>
</dbReference>
<evidence type="ECO:0000256" key="6">
    <source>
        <dbReference type="ARBA" id="ARBA00022840"/>
    </source>
</evidence>
<dbReference type="CDD" id="cd00108">
    <property type="entry name" value="KR"/>
    <property type="match status" value="1"/>
</dbReference>
<keyword evidence="7 8" id="KW-1015">Disulfide bond</keyword>
<dbReference type="PROSITE" id="PS50038">
    <property type="entry name" value="FZ"/>
    <property type="match status" value="1"/>
</dbReference>
<sequence>MGGQQYWNDHLWQLQKQYDQVYVKAPNASASPECMDQVRFYGCRYTFPGCDRSTSAFKSKKFCKDSCLHFTKECSTFLKAWKDLYLSGNPDEAYRFSCLKRPLRNAGDSPECVYYERKESLEKEDCLYLNGSSYHGNISVTSSGIPCQSWTEQCPHRHTMNKTYPELNNAKNYCRNPKNSGQRPWCFTTDRNKRWEYCDIPKCVPVDGNYGNWSLSSSCSVTCGEGFETWTRECNNPEPKYGGRNCNHLGEPVEFRPCTKNPCLVNGGYSSWSLSSQCNVTCGQGEEIWRRSCDNPTPKNGGRNYTVLGKDVEYRICKRRPCPVDGNYSNWTKSSACSVTCGVGYEMWSRKCDNPPPKHGGDCSKYGKDRESRPCRMEPCPVTSSSAKVIRITCGVCASIIVMAISFSSVKEKSGLRDPKEVIVPDVEDKVPDVRDKVPDLECKVFDVEDKVPDVEDKVPDVVVEDKVPDVEDKLGS</sequence>
<evidence type="ECO:0000256" key="1">
    <source>
        <dbReference type="ARBA" id="ARBA00004479"/>
    </source>
</evidence>
<dbReference type="Proteomes" id="UP001152795">
    <property type="component" value="Unassembled WGS sequence"/>
</dbReference>
<evidence type="ECO:0000256" key="5">
    <source>
        <dbReference type="ARBA" id="ARBA00022741"/>
    </source>
</evidence>
<organism evidence="9 10">
    <name type="scientific">Paramuricea clavata</name>
    <name type="common">Red gorgonian</name>
    <name type="synonym">Violescent sea-whip</name>
    <dbReference type="NCBI Taxonomy" id="317549"/>
    <lineage>
        <taxon>Eukaryota</taxon>
        <taxon>Metazoa</taxon>
        <taxon>Cnidaria</taxon>
        <taxon>Anthozoa</taxon>
        <taxon>Octocorallia</taxon>
        <taxon>Malacalcyonacea</taxon>
        <taxon>Plexauridae</taxon>
        <taxon>Paramuricea</taxon>
    </lineage>
</organism>
<evidence type="ECO:0000256" key="4">
    <source>
        <dbReference type="ARBA" id="ARBA00022737"/>
    </source>
</evidence>
<dbReference type="PROSITE" id="PS50092">
    <property type="entry name" value="TSP1"/>
    <property type="match status" value="3"/>
</dbReference>
<keyword evidence="3 8" id="KW-0420">Kringle</keyword>
<dbReference type="InterPro" id="IPR038178">
    <property type="entry name" value="Kringle_sf"/>
</dbReference>
<dbReference type="Gene3D" id="2.20.100.10">
    <property type="entry name" value="Thrombospondin type-1 (TSP1) repeat"/>
    <property type="match status" value="3"/>
</dbReference>
<dbReference type="GO" id="GO:0005524">
    <property type="term" value="F:ATP binding"/>
    <property type="evidence" value="ECO:0007669"/>
    <property type="project" value="UniProtKB-KW"/>
</dbReference>
<evidence type="ECO:0000313" key="9">
    <source>
        <dbReference type="EMBL" id="CAB4030229.1"/>
    </source>
</evidence>
<comment type="caution">
    <text evidence="9">The sequence shown here is derived from an EMBL/GenBank/DDBJ whole genome shotgun (WGS) entry which is preliminary data.</text>
</comment>
<dbReference type="Pfam" id="PF00051">
    <property type="entry name" value="Kringle"/>
    <property type="match status" value="1"/>
</dbReference>
<protein>
    <submittedName>
        <fullName evidence="9">Uncharacterized protein LOC110041943</fullName>
    </submittedName>
</protein>
<evidence type="ECO:0000256" key="3">
    <source>
        <dbReference type="ARBA" id="ARBA00022572"/>
    </source>
</evidence>